<dbReference type="Pfam" id="PF01926">
    <property type="entry name" value="MMR_HSR1"/>
    <property type="match status" value="1"/>
</dbReference>
<name>A0A7W4VVE2_9ACTN</name>
<dbReference type="Gene3D" id="3.40.50.300">
    <property type="entry name" value="P-loop containing nucleotide triphosphate hydrolases"/>
    <property type="match status" value="1"/>
</dbReference>
<dbReference type="SUPFAM" id="SSF52540">
    <property type="entry name" value="P-loop containing nucleoside triphosphate hydrolases"/>
    <property type="match status" value="1"/>
</dbReference>
<evidence type="ECO:0000313" key="3">
    <source>
        <dbReference type="Proteomes" id="UP000589626"/>
    </source>
</evidence>
<accession>A0A7W4VVE2</accession>
<sequence length="382" mass="40437">MSKPMDAWFGQAFGKAWQDRAAEIGRFNLAIFGKTGVGKSTLVNAIFGAEIAATGIGEPVTRAEHLYLHQSGTLGVLDTRGLEVGRDNDKLLAELKDYLRDMRRRPLTEQIHVAWYCVRAGDRRFEPTEGDFVRALHELGLPVILVLTQVPRSVGPGGGGRVHPDAEALAASIAALDLPIQDGLIHYTMALGDEFTGQTAYGLQELLDATFRGAPSGVAHAITAAQRIDFDRKRERAEAAIKVATGAATTAGASPIPFSDAAVLVPLQLTMMASIAVTYGISIERSTAASIAATAAATTAGRSLVGNLIKFVPGAGTAVAGTINASVAGTFTYAMGHAWLRVCERLARGELRAVGGALDGDSIHRVFMSEFKAQANRRKLST</sequence>
<dbReference type="EMBL" id="JACHWR010000002">
    <property type="protein sequence ID" value="MBB3042473.1"/>
    <property type="molecule type" value="Genomic_DNA"/>
</dbReference>
<dbReference type="RefSeq" id="WP_221199813.1">
    <property type="nucleotide sequence ID" value="NZ_JACHWR010000002.1"/>
</dbReference>
<organism evidence="2 3">
    <name type="scientific">Nocardioides soli</name>
    <dbReference type="NCBI Taxonomy" id="1036020"/>
    <lineage>
        <taxon>Bacteria</taxon>
        <taxon>Bacillati</taxon>
        <taxon>Actinomycetota</taxon>
        <taxon>Actinomycetes</taxon>
        <taxon>Propionibacteriales</taxon>
        <taxon>Nocardioidaceae</taxon>
        <taxon>Nocardioides</taxon>
    </lineage>
</organism>
<protein>
    <submittedName>
        <fullName evidence="2">Uncharacterized protein (DUF697 family)</fullName>
    </submittedName>
</protein>
<feature type="domain" description="G" evidence="1">
    <location>
        <begin position="29"/>
        <end position="148"/>
    </location>
</feature>
<dbReference type="GO" id="GO:0005525">
    <property type="term" value="F:GTP binding"/>
    <property type="evidence" value="ECO:0007669"/>
    <property type="project" value="InterPro"/>
</dbReference>
<dbReference type="InterPro" id="IPR027417">
    <property type="entry name" value="P-loop_NTPase"/>
</dbReference>
<evidence type="ECO:0000259" key="1">
    <source>
        <dbReference type="Pfam" id="PF01926"/>
    </source>
</evidence>
<dbReference type="AlphaFoldDB" id="A0A7W4VVE2"/>
<gene>
    <name evidence="2" type="ORF">FHU40_002291</name>
</gene>
<proteinExistence type="predicted"/>
<dbReference type="CDD" id="cd00882">
    <property type="entry name" value="Ras_like_GTPase"/>
    <property type="match status" value="1"/>
</dbReference>
<dbReference type="InterPro" id="IPR006073">
    <property type="entry name" value="GTP-bd"/>
</dbReference>
<evidence type="ECO:0000313" key="2">
    <source>
        <dbReference type="EMBL" id="MBB3042473.1"/>
    </source>
</evidence>
<keyword evidence="3" id="KW-1185">Reference proteome</keyword>
<reference evidence="2 3" key="1">
    <citation type="submission" date="2020-08" db="EMBL/GenBank/DDBJ databases">
        <title>Sequencing the genomes of 1000 actinobacteria strains.</title>
        <authorList>
            <person name="Klenk H.-P."/>
        </authorList>
    </citation>
    <scope>NUCLEOTIDE SEQUENCE [LARGE SCALE GENOMIC DNA]</scope>
    <source>
        <strain evidence="2 3">DSM 105498</strain>
    </source>
</reference>
<comment type="caution">
    <text evidence="2">The sequence shown here is derived from an EMBL/GenBank/DDBJ whole genome shotgun (WGS) entry which is preliminary data.</text>
</comment>
<dbReference type="Proteomes" id="UP000589626">
    <property type="component" value="Unassembled WGS sequence"/>
</dbReference>